<accession>A0ABX2CU37</accession>
<name>A0ABX2CU37_9CYAN</name>
<sequence length="339" mass="36666">METMETLPPRHKLVLIAAIVLVLACALISVALPLATYTMALAMFGLAHVITELRYVDGRFNSRLGNNLRLGMIWLLLLIVSFRTCFMLGLISSLQIAPLELTCVACLAGLVVPKLALRSWLWGAFGIAVVAGVTAGIAIAPAMLLLVFSILHNLTPVGFIAERLRGERRQRALCCCLLVFVTIPLLILSGLPHAALAQLHLLSPSVSLLKAGSLSSHLGVFVPPELHGEAMGDRAFSAAVFLQCMHYAVVLGVLPHWDDAASWAKARTFFPWQRGWLFRGTVAILGTLLFVAFTQSFTGTRSVYSLVAAIHAWLEIPILLLAIVCPAETGFIEVKAVGR</sequence>
<feature type="transmembrane region" description="Helical" evidence="1">
    <location>
        <begin position="172"/>
        <end position="195"/>
    </location>
</feature>
<feature type="transmembrane region" description="Helical" evidence="1">
    <location>
        <begin position="276"/>
        <end position="297"/>
    </location>
</feature>
<protein>
    <submittedName>
        <fullName evidence="2">Uncharacterized protein</fullName>
    </submittedName>
</protein>
<feature type="transmembrane region" description="Helical" evidence="1">
    <location>
        <begin position="120"/>
        <end position="151"/>
    </location>
</feature>
<evidence type="ECO:0000256" key="1">
    <source>
        <dbReference type="SAM" id="Phobius"/>
    </source>
</evidence>
<feature type="transmembrane region" description="Helical" evidence="1">
    <location>
        <begin position="303"/>
        <end position="325"/>
    </location>
</feature>
<feature type="transmembrane region" description="Helical" evidence="1">
    <location>
        <begin position="12"/>
        <end position="31"/>
    </location>
</feature>
<gene>
    <name evidence="2" type="ORF">E5S67_01577</name>
</gene>
<organism evidence="2 3">
    <name type="scientific">Microcoleus asticus IPMA8</name>
    <dbReference type="NCBI Taxonomy" id="2563858"/>
    <lineage>
        <taxon>Bacteria</taxon>
        <taxon>Bacillati</taxon>
        <taxon>Cyanobacteriota</taxon>
        <taxon>Cyanophyceae</taxon>
        <taxon>Oscillatoriophycideae</taxon>
        <taxon>Oscillatoriales</taxon>
        <taxon>Microcoleaceae</taxon>
        <taxon>Microcoleus</taxon>
        <taxon>Microcoleus asticus</taxon>
    </lineage>
</organism>
<dbReference type="Proteomes" id="UP000702425">
    <property type="component" value="Unassembled WGS sequence"/>
</dbReference>
<dbReference type="EMBL" id="SRRZ01000021">
    <property type="protein sequence ID" value="NQE33856.1"/>
    <property type="molecule type" value="Genomic_DNA"/>
</dbReference>
<feature type="transmembrane region" description="Helical" evidence="1">
    <location>
        <begin position="235"/>
        <end position="255"/>
    </location>
</feature>
<comment type="caution">
    <text evidence="2">The sequence shown here is derived from an EMBL/GenBank/DDBJ whole genome shotgun (WGS) entry which is preliminary data.</text>
</comment>
<keyword evidence="1" id="KW-0472">Membrane</keyword>
<keyword evidence="1" id="KW-1133">Transmembrane helix</keyword>
<evidence type="ECO:0000313" key="3">
    <source>
        <dbReference type="Proteomes" id="UP000702425"/>
    </source>
</evidence>
<reference evidence="2 3" key="1">
    <citation type="journal article" date="2020" name="Sci. Rep.">
        <title>A novel cyanobacterial geosmin producer, revising GeoA distribution and dispersion patterns in Bacteria.</title>
        <authorList>
            <person name="Churro C."/>
            <person name="Semedo-Aguiar A.P."/>
            <person name="Silva A.D."/>
            <person name="Pereira-Leal J.B."/>
            <person name="Leite R.B."/>
        </authorList>
    </citation>
    <scope>NUCLEOTIDE SEQUENCE [LARGE SCALE GENOMIC DNA]</scope>
    <source>
        <strain evidence="2 3">IPMA8</strain>
    </source>
</reference>
<keyword evidence="3" id="KW-1185">Reference proteome</keyword>
<proteinExistence type="predicted"/>
<feature type="transmembrane region" description="Helical" evidence="1">
    <location>
        <begin position="68"/>
        <end position="91"/>
    </location>
</feature>
<keyword evidence="1" id="KW-0812">Transmembrane</keyword>
<dbReference type="RefSeq" id="WP_216670283.1">
    <property type="nucleotide sequence ID" value="NZ_SRRZ01000021.1"/>
</dbReference>
<evidence type="ECO:0000313" key="2">
    <source>
        <dbReference type="EMBL" id="NQE33856.1"/>
    </source>
</evidence>